<evidence type="ECO:0000256" key="1">
    <source>
        <dbReference type="ARBA" id="ARBA00005715"/>
    </source>
</evidence>
<reference evidence="10" key="1">
    <citation type="journal article" date="2013" name="Stand. Genomic Sci.">
        <title>Complete genome sequence of the moderate thermophile Anaerobaculum mobile type strain (NGA(T)).</title>
        <authorList>
            <person name="Mavromatis K."/>
            <person name="Stackebrandt E."/>
            <person name="Held B."/>
            <person name="Lapidus A."/>
            <person name="Nolan M."/>
            <person name="Lucas S."/>
            <person name="Hammon N."/>
            <person name="Deshpande S."/>
            <person name="Cheng J.F."/>
            <person name="Tapia R."/>
            <person name="Goodwin L.A."/>
            <person name="Pitluck S."/>
            <person name="Liolios K."/>
            <person name="Pagani I."/>
            <person name="Ivanova N."/>
            <person name="Mikhailova N."/>
            <person name="Huntemann M."/>
            <person name="Pati A."/>
            <person name="Chen A."/>
            <person name="Palaniappan K."/>
            <person name="Land M."/>
            <person name="Rohde M."/>
            <person name="Spring S."/>
            <person name="Goker M."/>
            <person name="Woyke T."/>
            <person name="Detter J.C."/>
            <person name="Bristow J."/>
            <person name="Eisen J.A."/>
            <person name="Markowitz V."/>
            <person name="Hugenholtz P."/>
            <person name="Klenk H.P."/>
            <person name="Kyrpides N.C."/>
        </authorList>
    </citation>
    <scope>NUCLEOTIDE SEQUENCE</scope>
    <source>
        <strain evidence="10">ATCC BAA-54 / DSM 13181 / NGA</strain>
    </source>
</reference>
<dbReference type="InterPro" id="IPR042213">
    <property type="entry name" value="NBD_C_sf"/>
</dbReference>
<dbReference type="GO" id="GO:0016301">
    <property type="term" value="F:kinase activity"/>
    <property type="evidence" value="ECO:0007669"/>
    <property type="project" value="UniProtKB-KW"/>
</dbReference>
<evidence type="ECO:0000259" key="7">
    <source>
        <dbReference type="Pfam" id="PF07005"/>
    </source>
</evidence>
<dbReference type="Gene3D" id="3.40.980.20">
    <property type="entry name" value="Four-carbon acid sugar kinase, nucleotide binding domain"/>
    <property type="match status" value="1"/>
</dbReference>
<dbReference type="InterPro" id="IPR010737">
    <property type="entry name" value="4-carb_acid_sugar_kinase_N"/>
</dbReference>
<keyword evidence="6" id="KW-0119">Carbohydrate metabolism</keyword>
<dbReference type="InterPro" id="IPR031475">
    <property type="entry name" value="NBD_C"/>
</dbReference>
<sequence>MEKLFLEDVLREWPVHDNELIAYVLDNARSLNNAKIVVLDDDPTGVQTVHDVNVYTNWSYESVLAGFREEKKMFYILTNSRSFTSEETRRAHEEIACNVVRVSEELQREYILVSRGDSTLRGHWPLETETLRETIERMSSIVIDGEVIAPFFKEGGRYTINNIHYVNFNGILVPAGETEFARDQTFGYISSHLGEWVEEKSHGRYKKENLCYVGLKDLRSCNFDDIERQLLNVRLFNKVIVNSLDLCDIQVFCAALYKAINKGKHFLLRTASSLPKVLAGICDRPFLTREELLGDKISAGGLVIVGSHVKKTTEQLEELKTCDFIHFIEFNQHLILEPEKVKQEIDRVIKECNIHLARGKTVVVYTRRQVFNLGTSDKEEELKASVKVSHAITQIVEGIKVRPAFIVAKGGITSSDIGVKGLKVKRAMVLGQILDGVPVWRIGEESRFPGMPYVIFPGNVGDKTALKEAVMILCGK</sequence>
<name>I4BZA5_ACEMN</name>
<keyword evidence="3" id="KW-0547">Nucleotide-binding</keyword>
<comment type="similarity">
    <text evidence="1">Belongs to the four-carbon acid sugar kinase family.</text>
</comment>
<keyword evidence="2" id="KW-0808">Transferase</keyword>
<evidence type="ECO:0000256" key="6">
    <source>
        <dbReference type="ARBA" id="ARBA00023277"/>
    </source>
</evidence>
<evidence type="ECO:0000256" key="4">
    <source>
        <dbReference type="ARBA" id="ARBA00022777"/>
    </source>
</evidence>
<dbReference type="Pfam" id="PF07005">
    <property type="entry name" value="SBD_N"/>
    <property type="match status" value="1"/>
</dbReference>
<accession>I4BZA5</accession>
<dbReference type="GO" id="GO:0005524">
    <property type="term" value="F:ATP binding"/>
    <property type="evidence" value="ECO:0007669"/>
    <property type="project" value="UniProtKB-KW"/>
</dbReference>
<dbReference type="Proteomes" id="UP000006061">
    <property type="component" value="Chromosome"/>
</dbReference>
<organism evidence="9 10">
    <name type="scientific">Acetomicrobium mobile (strain ATCC BAA-54 / DSM 13181 / JCM 12221 / NGA)</name>
    <name type="common">Anaerobaculum mobile</name>
    <dbReference type="NCBI Taxonomy" id="891968"/>
    <lineage>
        <taxon>Bacteria</taxon>
        <taxon>Thermotogati</taxon>
        <taxon>Synergistota</taxon>
        <taxon>Synergistia</taxon>
        <taxon>Synergistales</taxon>
        <taxon>Acetomicrobiaceae</taxon>
        <taxon>Acetomicrobium</taxon>
    </lineage>
</organism>
<dbReference type="Pfam" id="PF17042">
    <property type="entry name" value="NBD_C"/>
    <property type="match status" value="1"/>
</dbReference>
<dbReference type="PATRIC" id="fig|891968.3.peg.2014"/>
<keyword evidence="10" id="KW-1185">Reference proteome</keyword>
<dbReference type="HOGENOM" id="CLU_044742_0_0_0"/>
<keyword evidence="4" id="KW-0418">Kinase</keyword>
<dbReference type="eggNOG" id="COG3395">
    <property type="taxonomic scope" value="Bacteria"/>
</dbReference>
<evidence type="ECO:0000256" key="5">
    <source>
        <dbReference type="ARBA" id="ARBA00022840"/>
    </source>
</evidence>
<evidence type="ECO:0000313" key="9">
    <source>
        <dbReference type="EMBL" id="AFM22612.1"/>
    </source>
</evidence>
<evidence type="ECO:0008006" key="11">
    <source>
        <dbReference type="Google" id="ProtNLM"/>
    </source>
</evidence>
<dbReference type="Gene3D" id="3.40.50.10840">
    <property type="entry name" value="Putative sugar-binding, N-terminal domain"/>
    <property type="match status" value="1"/>
</dbReference>
<dbReference type="EMBL" id="CP003198">
    <property type="protein sequence ID" value="AFM22612.1"/>
    <property type="molecule type" value="Genomic_DNA"/>
</dbReference>
<proteinExistence type="inferred from homology"/>
<evidence type="ECO:0000256" key="3">
    <source>
        <dbReference type="ARBA" id="ARBA00022741"/>
    </source>
</evidence>
<dbReference type="SUPFAM" id="SSF142764">
    <property type="entry name" value="YgbK-like"/>
    <property type="match status" value="1"/>
</dbReference>
<dbReference type="STRING" id="891968.Anamo_2029"/>
<feature type="domain" description="Four-carbon acid sugar kinase nucleotide binding" evidence="8">
    <location>
        <begin position="302"/>
        <end position="466"/>
    </location>
</feature>
<protein>
    <recommendedName>
        <fullName evidence="11">Hydroxyacid dehydrogenase</fullName>
    </recommendedName>
</protein>
<dbReference type="InterPro" id="IPR037051">
    <property type="entry name" value="4-carb_acid_sugar_kinase_N_sf"/>
</dbReference>
<gene>
    <name evidence="9" type="ordered locus">Anamo_2029</name>
</gene>
<feature type="domain" description="Four-carbon acid sugar kinase N-terminal" evidence="7">
    <location>
        <begin position="36"/>
        <end position="276"/>
    </location>
</feature>
<evidence type="ECO:0000259" key="8">
    <source>
        <dbReference type="Pfam" id="PF17042"/>
    </source>
</evidence>
<dbReference type="KEGG" id="amo:Anamo_2029"/>
<dbReference type="AlphaFoldDB" id="I4BZA5"/>
<evidence type="ECO:0000256" key="2">
    <source>
        <dbReference type="ARBA" id="ARBA00022679"/>
    </source>
</evidence>
<keyword evidence="5" id="KW-0067">ATP-binding</keyword>
<evidence type="ECO:0000313" key="10">
    <source>
        <dbReference type="Proteomes" id="UP000006061"/>
    </source>
</evidence>